<dbReference type="OrthoDB" id="10646743at2759"/>
<gene>
    <name evidence="2" type="ORF">ONB1V03_LOCUS8462</name>
</gene>
<name>A0A7R9QMQ4_9ACAR</name>
<keyword evidence="3" id="KW-1185">Reference proteome</keyword>
<dbReference type="AlphaFoldDB" id="A0A7R9QMQ4"/>
<dbReference type="EMBL" id="CAJPVJ010004845">
    <property type="protein sequence ID" value="CAG2168978.1"/>
    <property type="molecule type" value="Genomic_DNA"/>
</dbReference>
<protein>
    <submittedName>
        <fullName evidence="2">Uncharacterized protein</fullName>
    </submittedName>
</protein>
<evidence type="ECO:0000313" key="3">
    <source>
        <dbReference type="Proteomes" id="UP000728032"/>
    </source>
</evidence>
<dbReference type="Proteomes" id="UP000728032">
    <property type="component" value="Unassembled WGS sequence"/>
</dbReference>
<dbReference type="EMBL" id="OC919670">
    <property type="protein sequence ID" value="CAD7651751.1"/>
    <property type="molecule type" value="Genomic_DNA"/>
</dbReference>
<keyword evidence="1" id="KW-0175">Coiled coil</keyword>
<sequence length="392" mass="44534">MSEAATNSEDVMDMLSTGDDIDMTQEEESLLLDVKSSLTKKSMDTSDPMARKPIVFDLNDSQEDSDVNDVNESSRDKFRTERTTINLVANKGSVERQLPDSLDEIAVDLGQRLKNKNLRKRRNRQNRRNFGFQSDRQLPQMNANLSSRLNRFNQNSDLRQFMSSTTARRHAINQSAVLQNQIMNLSQMVSNMNPLMNWQMDLGILDPNQLLVNALLAQTQTTSLANRLQVLRPSLTTGPNFVPLNASKANAPKDDIQITIINNNNNRPLNTTKTSTKSQIRCLVPKDISDQEIEEIDLIPRSKSLDSSHLFHEMAVSVKHNANTSGGDVFVDALAEAEVGVDNEYLAKLEEQERKRRELKQLKEQRRLEMADERLQSALDLKNKISARKTYY</sequence>
<organism evidence="2">
    <name type="scientific">Oppiella nova</name>
    <dbReference type="NCBI Taxonomy" id="334625"/>
    <lineage>
        <taxon>Eukaryota</taxon>
        <taxon>Metazoa</taxon>
        <taxon>Ecdysozoa</taxon>
        <taxon>Arthropoda</taxon>
        <taxon>Chelicerata</taxon>
        <taxon>Arachnida</taxon>
        <taxon>Acari</taxon>
        <taxon>Acariformes</taxon>
        <taxon>Sarcoptiformes</taxon>
        <taxon>Oribatida</taxon>
        <taxon>Brachypylina</taxon>
        <taxon>Oppioidea</taxon>
        <taxon>Oppiidae</taxon>
        <taxon>Oppiella</taxon>
    </lineage>
</organism>
<reference evidence="2" key="1">
    <citation type="submission" date="2020-11" db="EMBL/GenBank/DDBJ databases">
        <authorList>
            <person name="Tran Van P."/>
        </authorList>
    </citation>
    <scope>NUCLEOTIDE SEQUENCE</scope>
</reference>
<evidence type="ECO:0000256" key="1">
    <source>
        <dbReference type="SAM" id="Coils"/>
    </source>
</evidence>
<accession>A0A7R9QMQ4</accession>
<feature type="coiled-coil region" evidence="1">
    <location>
        <begin position="342"/>
        <end position="372"/>
    </location>
</feature>
<evidence type="ECO:0000313" key="2">
    <source>
        <dbReference type="EMBL" id="CAD7651751.1"/>
    </source>
</evidence>
<proteinExistence type="predicted"/>